<evidence type="ECO:0000259" key="1">
    <source>
        <dbReference type="Pfam" id="PF22124"/>
    </source>
</evidence>
<proteinExistence type="predicted"/>
<dbReference type="Pfam" id="PF22124">
    <property type="entry name" value="Glyco_hydro_95_cat"/>
    <property type="match status" value="1"/>
</dbReference>
<dbReference type="PANTHER" id="PTHR31084">
    <property type="entry name" value="ALPHA-L-FUCOSIDASE 2"/>
    <property type="match status" value="1"/>
</dbReference>
<dbReference type="InterPro" id="IPR054363">
    <property type="entry name" value="GH95_cat"/>
</dbReference>
<evidence type="ECO:0000313" key="3">
    <source>
        <dbReference type="Proteomes" id="UP000823922"/>
    </source>
</evidence>
<dbReference type="AlphaFoldDB" id="A0A9D2QG50"/>
<feature type="domain" description="Glycosyl hydrolase family 95 catalytic" evidence="1">
    <location>
        <begin position="9"/>
        <end position="281"/>
    </location>
</feature>
<dbReference type="InterPro" id="IPR008928">
    <property type="entry name" value="6-hairpin_glycosidase_sf"/>
</dbReference>
<evidence type="ECO:0000313" key="2">
    <source>
        <dbReference type="EMBL" id="HJC86949.1"/>
    </source>
</evidence>
<name>A0A9D2QG50_9FIRM</name>
<sequence>MKGNGAEVCPLSGRLACCAKGVDDPSLAALFLQYSRYLTIAASRPGSQAMNLQGIWNDTVMPPWSSNYTNNINVEMNYWPCETLALPECHLPLMDLLTQLSEAGKRTAREYYHADGWVTHHNADLWRSTEPSCEDASWSWWPFGGAWMCQHIWTHYRFTGDLEFLRRMYPVLRGASLFMLEFLTENQDGYLVTAPSISPENKFLTGDEETAEQLLDEIAVASRCSPNHPQISAVSMASTMDMSILRELFANTIQAASDLKLTEDPLPDRLDEAVKRFPPPTKRENTASFWSGTAIMRNARRG</sequence>
<gene>
    <name evidence="2" type="ORF">H9926_02910</name>
</gene>
<dbReference type="PANTHER" id="PTHR31084:SF0">
    <property type="entry name" value="ALPHA-L-FUCOSIDASE 2"/>
    <property type="match status" value="1"/>
</dbReference>
<protein>
    <recommendedName>
        <fullName evidence="1">Glycosyl hydrolase family 95 catalytic domain-containing protein</fullName>
    </recommendedName>
</protein>
<reference evidence="2" key="1">
    <citation type="journal article" date="2021" name="PeerJ">
        <title>Extensive microbial diversity within the chicken gut microbiome revealed by metagenomics and culture.</title>
        <authorList>
            <person name="Gilroy R."/>
            <person name="Ravi A."/>
            <person name="Getino M."/>
            <person name="Pursley I."/>
            <person name="Horton D.L."/>
            <person name="Alikhan N.F."/>
            <person name="Baker D."/>
            <person name="Gharbi K."/>
            <person name="Hall N."/>
            <person name="Watson M."/>
            <person name="Adriaenssens E.M."/>
            <person name="Foster-Nyarko E."/>
            <person name="Jarju S."/>
            <person name="Secka A."/>
            <person name="Antonio M."/>
            <person name="Oren A."/>
            <person name="Chaudhuri R.R."/>
            <person name="La Ragione R."/>
            <person name="Hildebrand F."/>
            <person name="Pallen M.J."/>
        </authorList>
    </citation>
    <scope>NUCLEOTIDE SEQUENCE</scope>
    <source>
        <strain evidence="2">ChiBcec1-1630</strain>
    </source>
</reference>
<dbReference type="GO" id="GO:0005975">
    <property type="term" value="P:carbohydrate metabolic process"/>
    <property type="evidence" value="ECO:0007669"/>
    <property type="project" value="InterPro"/>
</dbReference>
<organism evidence="2 3">
    <name type="scientific">Candidatus Eisenbergiella intestinigallinarum</name>
    <dbReference type="NCBI Taxonomy" id="2838549"/>
    <lineage>
        <taxon>Bacteria</taxon>
        <taxon>Bacillati</taxon>
        <taxon>Bacillota</taxon>
        <taxon>Clostridia</taxon>
        <taxon>Lachnospirales</taxon>
        <taxon>Lachnospiraceae</taxon>
        <taxon>Eisenbergiella</taxon>
    </lineage>
</organism>
<dbReference type="SUPFAM" id="SSF48208">
    <property type="entry name" value="Six-hairpin glycosidases"/>
    <property type="match status" value="1"/>
</dbReference>
<dbReference type="Gene3D" id="1.50.10.10">
    <property type="match status" value="1"/>
</dbReference>
<accession>A0A9D2QG50</accession>
<dbReference type="GO" id="GO:0004560">
    <property type="term" value="F:alpha-L-fucosidase activity"/>
    <property type="evidence" value="ECO:0007669"/>
    <property type="project" value="TreeGrafter"/>
</dbReference>
<dbReference type="EMBL" id="DWVS01000067">
    <property type="protein sequence ID" value="HJC86949.1"/>
    <property type="molecule type" value="Genomic_DNA"/>
</dbReference>
<comment type="caution">
    <text evidence="2">The sequence shown here is derived from an EMBL/GenBank/DDBJ whole genome shotgun (WGS) entry which is preliminary data.</text>
</comment>
<dbReference type="InterPro" id="IPR012341">
    <property type="entry name" value="6hp_glycosidase-like_sf"/>
</dbReference>
<reference evidence="2" key="2">
    <citation type="submission" date="2021-04" db="EMBL/GenBank/DDBJ databases">
        <authorList>
            <person name="Gilroy R."/>
        </authorList>
    </citation>
    <scope>NUCLEOTIDE SEQUENCE</scope>
    <source>
        <strain evidence="2">ChiBcec1-1630</strain>
    </source>
</reference>
<dbReference type="Proteomes" id="UP000823922">
    <property type="component" value="Unassembled WGS sequence"/>
</dbReference>